<keyword evidence="1" id="KW-0812">Transmembrane</keyword>
<evidence type="ECO:0000256" key="1">
    <source>
        <dbReference type="SAM" id="Phobius"/>
    </source>
</evidence>
<gene>
    <name evidence="2" type="ORF">F4Y42_12930</name>
</gene>
<protein>
    <submittedName>
        <fullName evidence="2">Uncharacterized protein</fullName>
    </submittedName>
</protein>
<evidence type="ECO:0000313" key="2">
    <source>
        <dbReference type="EMBL" id="MXY94338.1"/>
    </source>
</evidence>
<name>A0A6B0YY68_9CHLR</name>
<accession>A0A6B0YY68</accession>
<keyword evidence="1" id="KW-0472">Membrane</keyword>
<dbReference type="EMBL" id="VXRG01000107">
    <property type="protein sequence ID" value="MXY94338.1"/>
    <property type="molecule type" value="Genomic_DNA"/>
</dbReference>
<feature type="transmembrane region" description="Helical" evidence="1">
    <location>
        <begin position="21"/>
        <end position="43"/>
    </location>
</feature>
<organism evidence="2">
    <name type="scientific">Caldilineaceae bacterium SB0664_bin_27</name>
    <dbReference type="NCBI Taxonomy" id="2605260"/>
    <lineage>
        <taxon>Bacteria</taxon>
        <taxon>Bacillati</taxon>
        <taxon>Chloroflexota</taxon>
        <taxon>Caldilineae</taxon>
        <taxon>Caldilineales</taxon>
        <taxon>Caldilineaceae</taxon>
    </lineage>
</organism>
<dbReference type="AlphaFoldDB" id="A0A6B0YY68"/>
<reference evidence="2" key="1">
    <citation type="submission" date="2019-09" db="EMBL/GenBank/DDBJ databases">
        <title>Characterisation of the sponge microbiome using genome-centric metagenomics.</title>
        <authorList>
            <person name="Engelberts J.P."/>
            <person name="Robbins S.J."/>
            <person name="De Goeij J.M."/>
            <person name="Aranda M."/>
            <person name="Bell S.C."/>
            <person name="Webster N.S."/>
        </authorList>
    </citation>
    <scope>NUCLEOTIDE SEQUENCE</scope>
    <source>
        <strain evidence="2">SB0664_bin_27</strain>
    </source>
</reference>
<feature type="transmembrane region" description="Helical" evidence="1">
    <location>
        <begin position="94"/>
        <end position="110"/>
    </location>
</feature>
<sequence>MATYRSLLQQDRGWGLFCQMSVAPLIAGTLEWLIAVGACWFIGAPYAAPWTWLAHLAAAYPRAGAATGLRALSLVWAGWEFLRTGMAWGQLTPYLWFVLITALAAAPHRWGVWAARIAVHGLALWFILQIDHISGLIGLVGLLLLLL</sequence>
<keyword evidence="1" id="KW-1133">Transmembrane helix</keyword>
<proteinExistence type="predicted"/>
<feature type="transmembrane region" description="Helical" evidence="1">
    <location>
        <begin position="122"/>
        <end position="146"/>
    </location>
</feature>
<comment type="caution">
    <text evidence="2">The sequence shown here is derived from an EMBL/GenBank/DDBJ whole genome shotgun (WGS) entry which is preliminary data.</text>
</comment>